<dbReference type="PANTHER" id="PTHR43498:SF1">
    <property type="entry name" value="COB--COM HETERODISULFIDE REDUCTASE IRON-SULFUR SUBUNIT A"/>
    <property type="match status" value="1"/>
</dbReference>
<dbReference type="SUPFAM" id="SSF51905">
    <property type="entry name" value="FAD/NAD(P)-binding domain"/>
    <property type="match status" value="1"/>
</dbReference>
<reference evidence="6" key="1">
    <citation type="submission" date="2023-04" db="EMBL/GenBank/DDBJ databases">
        <title>Comparative genomic analysis of Cohnella hashimotonis sp. nov., isolated from the International Space Station.</title>
        <authorList>
            <person name="Venkateswaran K."/>
            <person name="Simpson A."/>
        </authorList>
    </citation>
    <scope>NUCLEOTIDE SEQUENCE</scope>
    <source>
        <strain evidence="6">F6_2S_P_1</strain>
    </source>
</reference>
<dbReference type="Pfam" id="PF12831">
    <property type="entry name" value="FAD_oxidored"/>
    <property type="match status" value="1"/>
</dbReference>
<keyword evidence="3" id="KW-0560">Oxidoreductase</keyword>
<gene>
    <name evidence="6" type="ORF">KB449_01610</name>
</gene>
<keyword evidence="5" id="KW-0411">Iron-sulfur</keyword>
<protein>
    <submittedName>
        <fullName evidence="6">FAD-dependent oxidoreductase</fullName>
    </submittedName>
</protein>
<evidence type="ECO:0000256" key="2">
    <source>
        <dbReference type="ARBA" id="ARBA00022723"/>
    </source>
</evidence>
<dbReference type="InterPro" id="IPR039650">
    <property type="entry name" value="HdrA-like"/>
</dbReference>
<comment type="caution">
    <text evidence="6">The sequence shown here is derived from an EMBL/GenBank/DDBJ whole genome shotgun (WGS) entry which is preliminary data.</text>
</comment>
<evidence type="ECO:0000256" key="5">
    <source>
        <dbReference type="ARBA" id="ARBA00023014"/>
    </source>
</evidence>
<accession>A0ABT6T9X9</accession>
<sequence>MPIADEYDVVVCGGGAAGCTAAIQAARAGARTALIEKNGILGGTTVVASVNFPGLFHTRSGRQVIQGIGWEFIAETAARGGAKLPDFSIPYPPKHHPRHQIWVNKFIYSKVIDDLCLAAGVHLRFHEMPANIHEDSEGLYVTVAGKTGLETIKARKIIDATGDANAAGLMGYAMERSEYRQPGTLIYRMGGYDPKDVDKRVLERLYAEAFASGRIAATDHSHPEAGDPPLWRELRTGGGNANHLIGIEGDSSRTKTEADLKGRAVLMNVYRLLRKVPGCENLEIDYAANESGIRDTNRIIGEERITGEAYTGGYIYPDAMCYSYYPIDIHRHDGNDIDIRPLADGIVATIPYGALIPKGSKHALVAGRCISGDDEAHSAYRVQATCMATGQVTGAAAAIASKNRIAVGDVDLHELRETLGRHNAIVPGLVSKGIMEGEK</sequence>
<dbReference type="RefSeq" id="WP_282912708.1">
    <property type="nucleotide sequence ID" value="NZ_JAGRPV010000001.1"/>
</dbReference>
<organism evidence="6 7">
    <name type="scientific">Cohnella hashimotonis</name>
    <dbReference type="NCBI Taxonomy" id="2826895"/>
    <lineage>
        <taxon>Bacteria</taxon>
        <taxon>Bacillati</taxon>
        <taxon>Bacillota</taxon>
        <taxon>Bacilli</taxon>
        <taxon>Bacillales</taxon>
        <taxon>Paenibacillaceae</taxon>
        <taxon>Cohnella</taxon>
    </lineage>
</organism>
<keyword evidence="1" id="KW-0004">4Fe-4S</keyword>
<dbReference type="InterPro" id="IPR036188">
    <property type="entry name" value="FAD/NAD-bd_sf"/>
</dbReference>
<name>A0ABT6T9X9_9BACL</name>
<dbReference type="PRINTS" id="PR00411">
    <property type="entry name" value="PNDRDTASEI"/>
</dbReference>
<proteinExistence type="predicted"/>
<evidence type="ECO:0000256" key="3">
    <source>
        <dbReference type="ARBA" id="ARBA00023002"/>
    </source>
</evidence>
<dbReference type="EMBL" id="JAGRPV010000001">
    <property type="protein sequence ID" value="MDI4643631.1"/>
    <property type="molecule type" value="Genomic_DNA"/>
</dbReference>
<dbReference type="Proteomes" id="UP001161691">
    <property type="component" value="Unassembled WGS sequence"/>
</dbReference>
<evidence type="ECO:0000313" key="7">
    <source>
        <dbReference type="Proteomes" id="UP001161691"/>
    </source>
</evidence>
<evidence type="ECO:0000313" key="6">
    <source>
        <dbReference type="EMBL" id="MDI4643631.1"/>
    </source>
</evidence>
<keyword evidence="7" id="KW-1185">Reference proteome</keyword>
<keyword evidence="2" id="KW-0479">Metal-binding</keyword>
<dbReference type="Gene3D" id="3.50.50.60">
    <property type="entry name" value="FAD/NAD(P)-binding domain"/>
    <property type="match status" value="1"/>
</dbReference>
<evidence type="ECO:0000256" key="1">
    <source>
        <dbReference type="ARBA" id="ARBA00022485"/>
    </source>
</evidence>
<dbReference type="PANTHER" id="PTHR43498">
    <property type="entry name" value="FERREDOXIN:COB-COM HETERODISULFIDE REDUCTASE SUBUNIT A"/>
    <property type="match status" value="1"/>
</dbReference>
<evidence type="ECO:0000256" key="4">
    <source>
        <dbReference type="ARBA" id="ARBA00023004"/>
    </source>
</evidence>
<keyword evidence="4" id="KW-0408">Iron</keyword>